<dbReference type="PANTHER" id="PTHR46105">
    <property type="entry name" value="AGAP004733-PA"/>
    <property type="match status" value="1"/>
</dbReference>
<keyword evidence="3" id="KW-0479">Metal-binding</keyword>
<dbReference type="InterPro" id="IPR050457">
    <property type="entry name" value="ZnFinger_BTB_dom_contain"/>
</dbReference>
<name>A0A3B3CRJ4_ORYME</name>
<evidence type="ECO:0000313" key="13">
    <source>
        <dbReference type="Proteomes" id="UP000261560"/>
    </source>
</evidence>
<dbReference type="Proteomes" id="UP000261560">
    <property type="component" value="Unplaced"/>
</dbReference>
<protein>
    <recommendedName>
        <fullName evidence="11">BTB domain-containing protein</fullName>
    </recommendedName>
</protein>
<comment type="subcellular location">
    <subcellularLocation>
        <location evidence="2">Nucleus</location>
    </subcellularLocation>
</comment>
<sequence length="118" mass="13290">MASQRTMASSSDTLHFSFPTYGDSILSKMNVLRGERQFCDITLIIGAPKDGLSVHFQAHRVVLAASSDFLRDQFLPLSILSGCRQIIRPLNESKFTFYTTVTWSNSILLLIILNCRFT</sequence>
<organism evidence="12 13">
    <name type="scientific">Oryzias melastigma</name>
    <name type="common">Marine medaka</name>
    <dbReference type="NCBI Taxonomy" id="30732"/>
    <lineage>
        <taxon>Eukaryota</taxon>
        <taxon>Metazoa</taxon>
        <taxon>Chordata</taxon>
        <taxon>Craniata</taxon>
        <taxon>Vertebrata</taxon>
        <taxon>Euteleostomi</taxon>
        <taxon>Actinopterygii</taxon>
        <taxon>Neopterygii</taxon>
        <taxon>Teleostei</taxon>
        <taxon>Neoteleostei</taxon>
        <taxon>Acanthomorphata</taxon>
        <taxon>Ovalentaria</taxon>
        <taxon>Atherinomorphae</taxon>
        <taxon>Beloniformes</taxon>
        <taxon>Adrianichthyidae</taxon>
        <taxon>Oryziinae</taxon>
        <taxon>Oryzias</taxon>
    </lineage>
</organism>
<evidence type="ECO:0000256" key="7">
    <source>
        <dbReference type="ARBA" id="ARBA00023015"/>
    </source>
</evidence>
<dbReference type="Ensembl" id="ENSOMET00000029972.1">
    <property type="protein sequence ID" value="ENSOMEP00000020498.1"/>
    <property type="gene ID" value="ENSOMEG00000022352.1"/>
</dbReference>
<evidence type="ECO:0000256" key="1">
    <source>
        <dbReference type="ARBA" id="ARBA00003767"/>
    </source>
</evidence>
<keyword evidence="10" id="KW-0539">Nucleus</keyword>
<accession>A0A3B3CRJ4</accession>
<dbReference type="PANTHER" id="PTHR46105:SF29">
    <property type="entry name" value="ZINC FINGER AND BTB DOMAIN CONTAINING 12"/>
    <property type="match status" value="1"/>
</dbReference>
<evidence type="ECO:0000259" key="11">
    <source>
        <dbReference type="PROSITE" id="PS50097"/>
    </source>
</evidence>
<evidence type="ECO:0000256" key="8">
    <source>
        <dbReference type="ARBA" id="ARBA00023125"/>
    </source>
</evidence>
<keyword evidence="6" id="KW-0862">Zinc</keyword>
<dbReference type="STRING" id="30732.ENSOMEP00000020498"/>
<dbReference type="SUPFAM" id="SSF54695">
    <property type="entry name" value="POZ domain"/>
    <property type="match status" value="1"/>
</dbReference>
<dbReference type="InterPro" id="IPR011333">
    <property type="entry name" value="SKP1/BTB/POZ_sf"/>
</dbReference>
<proteinExistence type="predicted"/>
<reference evidence="12" key="1">
    <citation type="submission" date="2025-08" db="UniProtKB">
        <authorList>
            <consortium name="Ensembl"/>
        </authorList>
    </citation>
    <scope>IDENTIFICATION</scope>
</reference>
<evidence type="ECO:0000256" key="4">
    <source>
        <dbReference type="ARBA" id="ARBA00022737"/>
    </source>
</evidence>
<dbReference type="InterPro" id="IPR000210">
    <property type="entry name" value="BTB/POZ_dom"/>
</dbReference>
<dbReference type="GeneTree" id="ENSGT00940000179724"/>
<dbReference type="Gene3D" id="3.30.710.10">
    <property type="entry name" value="Potassium Channel Kv1.1, Chain A"/>
    <property type="match status" value="1"/>
</dbReference>
<keyword evidence="7" id="KW-0805">Transcription regulation</keyword>
<evidence type="ECO:0000313" key="12">
    <source>
        <dbReference type="Ensembl" id="ENSOMEP00000020498.1"/>
    </source>
</evidence>
<evidence type="ECO:0000256" key="5">
    <source>
        <dbReference type="ARBA" id="ARBA00022771"/>
    </source>
</evidence>
<evidence type="ECO:0000256" key="2">
    <source>
        <dbReference type="ARBA" id="ARBA00004123"/>
    </source>
</evidence>
<evidence type="ECO:0000256" key="9">
    <source>
        <dbReference type="ARBA" id="ARBA00023163"/>
    </source>
</evidence>
<keyword evidence="4" id="KW-0677">Repeat</keyword>
<keyword evidence="9" id="KW-0804">Transcription</keyword>
<dbReference type="GO" id="GO:0000981">
    <property type="term" value="F:DNA-binding transcription factor activity, RNA polymerase II-specific"/>
    <property type="evidence" value="ECO:0007669"/>
    <property type="project" value="TreeGrafter"/>
</dbReference>
<comment type="function">
    <text evidence="1">May be involved in transcriptional regulation.</text>
</comment>
<dbReference type="PROSITE" id="PS50097">
    <property type="entry name" value="BTB"/>
    <property type="match status" value="1"/>
</dbReference>
<evidence type="ECO:0000256" key="10">
    <source>
        <dbReference type="ARBA" id="ARBA00023242"/>
    </source>
</evidence>
<evidence type="ECO:0000256" key="6">
    <source>
        <dbReference type="ARBA" id="ARBA00022833"/>
    </source>
</evidence>
<reference evidence="12" key="2">
    <citation type="submission" date="2025-09" db="UniProtKB">
        <authorList>
            <consortium name="Ensembl"/>
        </authorList>
    </citation>
    <scope>IDENTIFICATION</scope>
</reference>
<keyword evidence="13" id="KW-1185">Reference proteome</keyword>
<keyword evidence="8" id="KW-0238">DNA-binding</keyword>
<dbReference type="GO" id="GO:0000978">
    <property type="term" value="F:RNA polymerase II cis-regulatory region sequence-specific DNA binding"/>
    <property type="evidence" value="ECO:0007669"/>
    <property type="project" value="TreeGrafter"/>
</dbReference>
<feature type="domain" description="BTB" evidence="11">
    <location>
        <begin position="39"/>
        <end position="74"/>
    </location>
</feature>
<dbReference type="Pfam" id="PF00651">
    <property type="entry name" value="BTB"/>
    <property type="match status" value="1"/>
</dbReference>
<keyword evidence="5" id="KW-0863">Zinc-finger</keyword>
<dbReference type="PaxDb" id="30732-ENSOMEP00000020498"/>
<dbReference type="AlphaFoldDB" id="A0A3B3CRJ4"/>
<evidence type="ECO:0000256" key="3">
    <source>
        <dbReference type="ARBA" id="ARBA00022723"/>
    </source>
</evidence>